<sequence length="41" mass="4564">MSARPGAPRTRVGALPTRAARSRNRVHEGRRASRQRRTVAP</sequence>
<organism evidence="2 3">
    <name type="scientific">Rhodococcus aetherivorans</name>
    <dbReference type="NCBI Taxonomy" id="191292"/>
    <lineage>
        <taxon>Bacteria</taxon>
        <taxon>Bacillati</taxon>
        <taxon>Actinomycetota</taxon>
        <taxon>Actinomycetes</taxon>
        <taxon>Mycobacteriales</taxon>
        <taxon>Nocardiaceae</taxon>
        <taxon>Rhodococcus</taxon>
    </lineage>
</organism>
<evidence type="ECO:0000313" key="2">
    <source>
        <dbReference type="EMBL" id="GES35827.1"/>
    </source>
</evidence>
<feature type="region of interest" description="Disordered" evidence="1">
    <location>
        <begin position="1"/>
        <end position="41"/>
    </location>
</feature>
<reference evidence="2 3" key="1">
    <citation type="journal article" date="2018" name="Biodegradation">
        <title>1,4-Dioxane degradation characteristics of Rhodococcus aetherivorans JCM 14343.</title>
        <authorList>
            <person name="Inoue D."/>
            <person name="Tsunoda T."/>
            <person name="Yamamoto N."/>
            <person name="Ike M."/>
            <person name="Sei K."/>
        </authorList>
    </citation>
    <scope>NUCLEOTIDE SEQUENCE [LARGE SCALE GENOMIC DNA]</scope>
    <source>
        <strain evidence="2 3">JCM 14343</strain>
    </source>
</reference>
<dbReference type="EMBL" id="BLAH01000027">
    <property type="protein sequence ID" value="GES35827.1"/>
    <property type="molecule type" value="Genomic_DNA"/>
</dbReference>
<proteinExistence type="predicted"/>
<keyword evidence="3" id="KW-1185">Reference proteome</keyword>
<evidence type="ECO:0000256" key="1">
    <source>
        <dbReference type="SAM" id="MobiDB-lite"/>
    </source>
</evidence>
<accession>A0ABQ0YH18</accession>
<protein>
    <submittedName>
        <fullName evidence="2">Uncharacterized protein</fullName>
    </submittedName>
</protein>
<dbReference type="Proteomes" id="UP000325466">
    <property type="component" value="Unassembled WGS sequence"/>
</dbReference>
<name>A0ABQ0YH18_9NOCA</name>
<evidence type="ECO:0000313" key="3">
    <source>
        <dbReference type="Proteomes" id="UP000325466"/>
    </source>
</evidence>
<feature type="compositionally biased region" description="Basic residues" evidence="1">
    <location>
        <begin position="32"/>
        <end position="41"/>
    </location>
</feature>
<comment type="caution">
    <text evidence="2">The sequence shown here is derived from an EMBL/GenBank/DDBJ whole genome shotgun (WGS) entry which is preliminary data.</text>
</comment>
<gene>
    <name evidence="2" type="ORF">RAJCM14343_1076</name>
</gene>